<evidence type="ECO:0000313" key="7">
    <source>
        <dbReference type="Proteomes" id="UP000006798"/>
    </source>
</evidence>
<proteinExistence type="inferred from homology"/>
<dbReference type="PROSITE" id="PS50931">
    <property type="entry name" value="HTH_LYSR"/>
    <property type="match status" value="1"/>
</dbReference>
<dbReference type="PANTHER" id="PTHR30537:SF3">
    <property type="entry name" value="TRANSCRIPTIONAL REGULATORY PROTEIN"/>
    <property type="match status" value="1"/>
</dbReference>
<name>F8GXI0_CUPNN</name>
<dbReference type="Proteomes" id="UP000006798">
    <property type="component" value="Plasmid pBB1"/>
</dbReference>
<dbReference type="InterPro" id="IPR000847">
    <property type="entry name" value="LysR_HTH_N"/>
</dbReference>
<dbReference type="GO" id="GO:0003700">
    <property type="term" value="F:DNA-binding transcription factor activity"/>
    <property type="evidence" value="ECO:0007669"/>
    <property type="project" value="InterPro"/>
</dbReference>
<gene>
    <name evidence="6" type="ordered locus">CNE_BB1p06300</name>
</gene>
<reference evidence="6 7" key="1">
    <citation type="journal article" date="2011" name="J. Bacteriol.">
        <title>Complete genome sequence of the type strain Cupriavidus necator N-1.</title>
        <authorList>
            <person name="Poehlein A."/>
            <person name="Kusian B."/>
            <person name="Friedrich B."/>
            <person name="Daniel R."/>
            <person name="Bowien B."/>
        </authorList>
    </citation>
    <scope>NUCLEOTIDE SEQUENCE [LARGE SCALE GENOMIC DNA]</scope>
    <source>
        <strain evidence="7">ATCC 43291 / DSM 13513 / CCUG 52238 / LMG 8453 / N-1</strain>
        <plasmid evidence="6 7">pBB1</plasmid>
    </source>
</reference>
<evidence type="ECO:0000313" key="6">
    <source>
        <dbReference type="EMBL" id="AEI82050.1"/>
    </source>
</evidence>
<sequence length="307" mass="33996">MSQINPNWNDLKIFLEVARSGTLGGAARRIKCDQSTISRHISRLEEAINAPVFERDNQGLHITARGQALLEYVEAMESNVVALGEFLGGSHKEPSGTVRVGTMEGIASLYLAGEFVKFSGRFQKIAVELVTTTQQMHVNQREADVFLSFFPPDGKSLDVIPIGAFPLHLYASPVYLSKHGTPESPADLPDHQFSTYVNDLIQLDTVRWLDEAITRPKVGFQSSSMIAQMFAAVAGAGIVMLPSFAKAERFGLVKILDGQVKVSRTIWMTVHRDLQYLPRIKAITRFLQETISRDYPLPRSAQIHTGG</sequence>
<dbReference type="SUPFAM" id="SSF53850">
    <property type="entry name" value="Periplasmic binding protein-like II"/>
    <property type="match status" value="1"/>
</dbReference>
<dbReference type="GO" id="GO:0006351">
    <property type="term" value="P:DNA-templated transcription"/>
    <property type="evidence" value="ECO:0007669"/>
    <property type="project" value="TreeGrafter"/>
</dbReference>
<evidence type="ECO:0000256" key="2">
    <source>
        <dbReference type="ARBA" id="ARBA00023015"/>
    </source>
</evidence>
<keyword evidence="3" id="KW-0238">DNA-binding</keyword>
<dbReference type="InterPro" id="IPR036388">
    <property type="entry name" value="WH-like_DNA-bd_sf"/>
</dbReference>
<organism evidence="6 7">
    <name type="scientific">Cupriavidus necator (strain ATCC 43291 / DSM 13513 / CCUG 52238 / LMG 8453 / N-1)</name>
    <name type="common">Ralstonia eutropha</name>
    <dbReference type="NCBI Taxonomy" id="1042878"/>
    <lineage>
        <taxon>Bacteria</taxon>
        <taxon>Pseudomonadati</taxon>
        <taxon>Pseudomonadota</taxon>
        <taxon>Betaproteobacteria</taxon>
        <taxon>Burkholderiales</taxon>
        <taxon>Burkholderiaceae</taxon>
        <taxon>Cupriavidus</taxon>
    </lineage>
</organism>
<evidence type="ECO:0000259" key="5">
    <source>
        <dbReference type="PROSITE" id="PS50931"/>
    </source>
</evidence>
<dbReference type="InterPro" id="IPR058163">
    <property type="entry name" value="LysR-type_TF_proteobact-type"/>
</dbReference>
<dbReference type="Gene3D" id="3.40.190.290">
    <property type="match status" value="1"/>
</dbReference>
<feature type="domain" description="HTH lysR-type" evidence="5">
    <location>
        <begin position="6"/>
        <end position="63"/>
    </location>
</feature>
<dbReference type="EMBL" id="CP002879">
    <property type="protein sequence ID" value="AEI82050.1"/>
    <property type="molecule type" value="Genomic_DNA"/>
</dbReference>
<keyword evidence="2" id="KW-0805">Transcription regulation</keyword>
<dbReference type="KEGG" id="cnc:CNE_BB1p06300"/>
<dbReference type="InterPro" id="IPR036390">
    <property type="entry name" value="WH_DNA-bd_sf"/>
</dbReference>
<dbReference type="SUPFAM" id="SSF46785">
    <property type="entry name" value="Winged helix' DNA-binding domain"/>
    <property type="match status" value="1"/>
</dbReference>
<dbReference type="Pfam" id="PF00126">
    <property type="entry name" value="HTH_1"/>
    <property type="match status" value="1"/>
</dbReference>
<dbReference type="AlphaFoldDB" id="F8GXI0"/>
<evidence type="ECO:0000256" key="3">
    <source>
        <dbReference type="ARBA" id="ARBA00023125"/>
    </source>
</evidence>
<accession>F8GXI0</accession>
<evidence type="ECO:0000256" key="4">
    <source>
        <dbReference type="ARBA" id="ARBA00023163"/>
    </source>
</evidence>
<keyword evidence="4" id="KW-0804">Transcription</keyword>
<geneLocation type="plasmid" evidence="6 7">
    <name>pBB1</name>
</geneLocation>
<dbReference type="Pfam" id="PF03466">
    <property type="entry name" value="LysR_substrate"/>
    <property type="match status" value="1"/>
</dbReference>
<dbReference type="GO" id="GO:0043565">
    <property type="term" value="F:sequence-specific DNA binding"/>
    <property type="evidence" value="ECO:0007669"/>
    <property type="project" value="TreeGrafter"/>
</dbReference>
<dbReference type="Gene3D" id="1.10.10.10">
    <property type="entry name" value="Winged helix-like DNA-binding domain superfamily/Winged helix DNA-binding domain"/>
    <property type="match status" value="1"/>
</dbReference>
<dbReference type="PANTHER" id="PTHR30537">
    <property type="entry name" value="HTH-TYPE TRANSCRIPTIONAL REGULATOR"/>
    <property type="match status" value="1"/>
</dbReference>
<keyword evidence="6" id="KW-0614">Plasmid</keyword>
<dbReference type="InterPro" id="IPR005119">
    <property type="entry name" value="LysR_subst-bd"/>
</dbReference>
<evidence type="ECO:0000256" key="1">
    <source>
        <dbReference type="ARBA" id="ARBA00009437"/>
    </source>
</evidence>
<dbReference type="HOGENOM" id="CLU_039613_2_2_4"/>
<comment type="similarity">
    <text evidence="1">Belongs to the LysR transcriptional regulatory family.</text>
</comment>
<protein>
    <submittedName>
        <fullName evidence="6">Transcriptional regulator LysR family</fullName>
    </submittedName>
</protein>